<evidence type="ECO:0000313" key="1">
    <source>
        <dbReference type="EMBL" id="OTA32284.1"/>
    </source>
</evidence>
<gene>
    <name evidence="1" type="ORF">BTJ68_07664</name>
</gene>
<dbReference type="Proteomes" id="UP000194280">
    <property type="component" value="Unassembled WGS sequence"/>
</dbReference>
<dbReference type="AlphaFoldDB" id="A0A1Z5T8B8"/>
<dbReference type="VEuPathDB" id="FungiDB:BTJ68_07664"/>
<name>A0A1Z5T8B8_HORWE</name>
<accession>A0A1Z5T8B8</accession>
<organism evidence="1 2">
    <name type="scientific">Hortaea werneckii EXF-2000</name>
    <dbReference type="NCBI Taxonomy" id="1157616"/>
    <lineage>
        <taxon>Eukaryota</taxon>
        <taxon>Fungi</taxon>
        <taxon>Dikarya</taxon>
        <taxon>Ascomycota</taxon>
        <taxon>Pezizomycotina</taxon>
        <taxon>Dothideomycetes</taxon>
        <taxon>Dothideomycetidae</taxon>
        <taxon>Mycosphaerellales</taxon>
        <taxon>Teratosphaeriaceae</taxon>
        <taxon>Hortaea</taxon>
    </lineage>
</organism>
<proteinExistence type="predicted"/>
<protein>
    <submittedName>
        <fullName evidence="1">Uncharacterized protein</fullName>
    </submittedName>
</protein>
<comment type="caution">
    <text evidence="1">The sequence shown here is derived from an EMBL/GenBank/DDBJ whole genome shotgun (WGS) entry which is preliminary data.</text>
</comment>
<reference evidence="1 2" key="1">
    <citation type="submission" date="2017-01" db="EMBL/GenBank/DDBJ databases">
        <title>The recent genome duplication of the halophilic yeast Hortaea werneckii: insights from long-read sequencing.</title>
        <authorList>
            <person name="Sinha S."/>
            <person name="Flibotte S."/>
            <person name="Neira M."/>
            <person name="Lenassi M."/>
            <person name="Gostincar C."/>
            <person name="Stajich J.E."/>
            <person name="Nislow C.E."/>
        </authorList>
    </citation>
    <scope>NUCLEOTIDE SEQUENCE [LARGE SCALE GENOMIC DNA]</scope>
    <source>
        <strain evidence="1 2">EXF-2000</strain>
    </source>
</reference>
<keyword evidence="2" id="KW-1185">Reference proteome</keyword>
<dbReference type="EMBL" id="MUNK01000097">
    <property type="protein sequence ID" value="OTA32284.1"/>
    <property type="molecule type" value="Genomic_DNA"/>
</dbReference>
<evidence type="ECO:0000313" key="2">
    <source>
        <dbReference type="Proteomes" id="UP000194280"/>
    </source>
</evidence>
<sequence>MEIWIRWTTQYARHTRSSAFKSQKILINIALISARPLKPSSGIYLKPATSLSMEALGVGSTKE</sequence>
<dbReference type="InParanoid" id="A0A1Z5T8B8"/>